<name>A0A061RRZ6_9CHLO</name>
<proteinExistence type="predicted"/>
<evidence type="ECO:0000256" key="1">
    <source>
        <dbReference type="SAM" id="MobiDB-lite"/>
    </source>
</evidence>
<organism evidence="2">
    <name type="scientific">Tetraselmis sp. GSL018</name>
    <dbReference type="NCBI Taxonomy" id="582737"/>
    <lineage>
        <taxon>Eukaryota</taxon>
        <taxon>Viridiplantae</taxon>
        <taxon>Chlorophyta</taxon>
        <taxon>core chlorophytes</taxon>
        <taxon>Chlorodendrophyceae</taxon>
        <taxon>Chlorodendrales</taxon>
        <taxon>Chlorodendraceae</taxon>
        <taxon>Tetraselmis</taxon>
    </lineage>
</organism>
<evidence type="ECO:0000313" key="2">
    <source>
        <dbReference type="EMBL" id="JAC74723.1"/>
    </source>
</evidence>
<reference evidence="2" key="1">
    <citation type="submission" date="2014-05" db="EMBL/GenBank/DDBJ databases">
        <title>The transcriptome of the halophilic microalga Tetraselmis sp. GSL018 isolated from the Great Salt Lake, Utah.</title>
        <authorList>
            <person name="Jinkerson R.E."/>
            <person name="D'Adamo S."/>
            <person name="Posewitz M.C."/>
        </authorList>
    </citation>
    <scope>NUCLEOTIDE SEQUENCE</scope>
    <source>
        <strain evidence="2">GSL018</strain>
    </source>
</reference>
<feature type="non-terminal residue" evidence="2">
    <location>
        <position position="1"/>
    </location>
</feature>
<dbReference type="AlphaFoldDB" id="A0A061RRZ6"/>
<protein>
    <submittedName>
        <fullName evidence="2">Uncharacterized protein</fullName>
    </submittedName>
</protein>
<gene>
    <name evidence="2" type="ORF">TSPGSL018_25172</name>
</gene>
<feature type="non-terminal residue" evidence="2">
    <location>
        <position position="159"/>
    </location>
</feature>
<feature type="compositionally biased region" description="Basic and acidic residues" evidence="1">
    <location>
        <begin position="31"/>
        <end position="50"/>
    </location>
</feature>
<accession>A0A061RRZ6</accession>
<sequence>SAAAASFPLGRGDAEARAPGEPGEVGGKRLRAADHRGRRHNPERVAHQRADEVGHGAAAGQLAHGDADRRLDLRYDKAEAPAHPGVPDRVHLPAPPLLLHRMHLKAEAEGGEVLRERRVLAGALGRLLAATGADAVPYRLLVQEPSVAAEGAHEAGVEA</sequence>
<feature type="region of interest" description="Disordered" evidence="1">
    <location>
        <begin position="1"/>
        <end position="50"/>
    </location>
</feature>
<dbReference type="EMBL" id="GBEZ01011020">
    <property type="protein sequence ID" value="JAC74723.1"/>
    <property type="molecule type" value="Transcribed_RNA"/>
</dbReference>